<evidence type="ECO:0000256" key="6">
    <source>
        <dbReference type="ARBA" id="ARBA00022664"/>
    </source>
</evidence>
<dbReference type="OrthoDB" id="412748at2759"/>
<name>A0A1E7FXL4_9STRA</name>
<comment type="cofactor">
    <cofactor evidence="2">
        <name>Mg(2+)</name>
        <dbReference type="ChEBI" id="CHEBI:18420"/>
    </cofactor>
</comment>
<evidence type="ECO:0000259" key="16">
    <source>
        <dbReference type="Pfam" id="PF20750"/>
    </source>
</evidence>
<dbReference type="Proteomes" id="UP000095751">
    <property type="component" value="Unassembled WGS sequence"/>
</dbReference>
<evidence type="ECO:0000313" key="17">
    <source>
        <dbReference type="EMBL" id="OEU22891.1"/>
    </source>
</evidence>
<dbReference type="PANTHER" id="PTHR10682">
    <property type="entry name" value="POLY A POLYMERASE"/>
    <property type="match status" value="1"/>
</dbReference>
<feature type="non-terminal residue" evidence="17">
    <location>
        <position position="433"/>
    </location>
</feature>
<dbReference type="GO" id="GO:0003723">
    <property type="term" value="F:RNA binding"/>
    <property type="evidence" value="ECO:0007669"/>
    <property type="project" value="InterPro"/>
</dbReference>
<reference evidence="17 18" key="1">
    <citation type="submission" date="2016-09" db="EMBL/GenBank/DDBJ databases">
        <title>Extensive genetic diversity and differential bi-allelic expression allows diatom success in the polar Southern Ocean.</title>
        <authorList>
            <consortium name="DOE Joint Genome Institute"/>
            <person name="Mock T."/>
            <person name="Otillar R.P."/>
            <person name="Strauss J."/>
            <person name="Dupont C."/>
            <person name="Frickenhaus S."/>
            <person name="Maumus F."/>
            <person name="Mcmullan M."/>
            <person name="Sanges R."/>
            <person name="Schmutz J."/>
            <person name="Toseland A."/>
            <person name="Valas R."/>
            <person name="Veluchamy A."/>
            <person name="Ward B.J."/>
            <person name="Allen A."/>
            <person name="Barry K."/>
            <person name="Falciatore A."/>
            <person name="Ferrante M."/>
            <person name="Fortunato A.E."/>
            <person name="Gloeckner G."/>
            <person name="Gruber A."/>
            <person name="Hipkin R."/>
            <person name="Janech M."/>
            <person name="Kroth P."/>
            <person name="Leese F."/>
            <person name="Lindquist E."/>
            <person name="Lyon B.R."/>
            <person name="Martin J."/>
            <person name="Mayer C."/>
            <person name="Parker M."/>
            <person name="Quesneville H."/>
            <person name="Raymond J."/>
            <person name="Uhlig C."/>
            <person name="Valentin K.U."/>
            <person name="Worden A.Z."/>
            <person name="Armbrust E.V."/>
            <person name="Bowler C."/>
            <person name="Green B."/>
            <person name="Moulton V."/>
            <person name="Van Oosterhout C."/>
            <person name="Grigoriev I."/>
        </authorList>
    </citation>
    <scope>NUCLEOTIDE SEQUENCE [LARGE SCALE GENOMIC DNA]</scope>
    <source>
        <strain evidence="17 18">CCMP1102</strain>
    </source>
</reference>
<evidence type="ECO:0000256" key="9">
    <source>
        <dbReference type="ARBA" id="ARBA00022741"/>
    </source>
</evidence>
<keyword evidence="10" id="KW-0067">ATP-binding</keyword>
<keyword evidence="18" id="KW-1185">Reference proteome</keyword>
<dbReference type="InterPro" id="IPR007012">
    <property type="entry name" value="PolA_pol_cen_dom"/>
</dbReference>
<dbReference type="GO" id="GO:0031123">
    <property type="term" value="P:RNA 3'-end processing"/>
    <property type="evidence" value="ECO:0007669"/>
    <property type="project" value="InterPro"/>
</dbReference>
<dbReference type="EC" id="2.7.7.19" evidence="5"/>
<dbReference type="KEGG" id="fcy:FRACYDRAFT_177708"/>
<evidence type="ECO:0000259" key="15">
    <source>
        <dbReference type="Pfam" id="PF04928"/>
    </source>
</evidence>
<dbReference type="Gene3D" id="3.30.70.590">
    <property type="entry name" value="Poly(A) polymerase predicted RNA binding domain"/>
    <property type="match status" value="1"/>
</dbReference>
<dbReference type="EMBL" id="KV784353">
    <property type="protein sequence ID" value="OEU22891.1"/>
    <property type="molecule type" value="Genomic_DNA"/>
</dbReference>
<dbReference type="SUPFAM" id="SSF81631">
    <property type="entry name" value="PAP/OAS1 substrate-binding domain"/>
    <property type="match status" value="1"/>
</dbReference>
<comment type="subcellular location">
    <subcellularLocation>
        <location evidence="3">Nucleus</location>
    </subcellularLocation>
</comment>
<evidence type="ECO:0000256" key="1">
    <source>
        <dbReference type="ARBA" id="ARBA00001936"/>
    </source>
</evidence>
<dbReference type="Pfam" id="PF20750">
    <property type="entry name" value="PAP_NTPase"/>
    <property type="match status" value="1"/>
</dbReference>
<dbReference type="PANTHER" id="PTHR10682:SF10">
    <property type="entry name" value="POLYNUCLEOTIDE ADENYLYLTRANSFERASE"/>
    <property type="match status" value="1"/>
</dbReference>
<dbReference type="AlphaFoldDB" id="A0A1E7FXL4"/>
<feature type="domain" description="Poly(A) polymerase central" evidence="15">
    <location>
        <begin position="241"/>
        <end position="377"/>
    </location>
</feature>
<feature type="domain" description="Poly(A) polymerase RNA-binding" evidence="14">
    <location>
        <begin position="394"/>
        <end position="432"/>
    </location>
</feature>
<dbReference type="Gene3D" id="3.30.460.10">
    <property type="entry name" value="Beta Polymerase, domain 2"/>
    <property type="match status" value="1"/>
</dbReference>
<evidence type="ECO:0000256" key="5">
    <source>
        <dbReference type="ARBA" id="ARBA00012388"/>
    </source>
</evidence>
<dbReference type="CDD" id="cd05402">
    <property type="entry name" value="NT_PAP_TUTase"/>
    <property type="match status" value="1"/>
</dbReference>
<keyword evidence="8" id="KW-0479">Metal-binding</keyword>
<dbReference type="InterPro" id="IPR048840">
    <property type="entry name" value="PolA_pol_NTPase"/>
</dbReference>
<dbReference type="Gene3D" id="1.10.1410.10">
    <property type="match status" value="1"/>
</dbReference>
<dbReference type="SUPFAM" id="SSF81301">
    <property type="entry name" value="Nucleotidyltransferase"/>
    <property type="match status" value="1"/>
</dbReference>
<dbReference type="GO" id="GO:0046872">
    <property type="term" value="F:metal ion binding"/>
    <property type="evidence" value="ECO:0007669"/>
    <property type="project" value="UniProtKB-KW"/>
</dbReference>
<gene>
    <name evidence="17" type="ORF">FRACYDRAFT_177708</name>
</gene>
<dbReference type="InterPro" id="IPR007010">
    <property type="entry name" value="PolA_pol_RNA-bd_dom"/>
</dbReference>
<dbReference type="InterPro" id="IPR043519">
    <property type="entry name" value="NT_sf"/>
</dbReference>
<evidence type="ECO:0000259" key="14">
    <source>
        <dbReference type="Pfam" id="PF04926"/>
    </source>
</evidence>
<dbReference type="GO" id="GO:0005634">
    <property type="term" value="C:nucleus"/>
    <property type="evidence" value="ECO:0007669"/>
    <property type="project" value="UniProtKB-SubCell"/>
</dbReference>
<organism evidence="17 18">
    <name type="scientific">Fragilariopsis cylindrus CCMP1102</name>
    <dbReference type="NCBI Taxonomy" id="635003"/>
    <lineage>
        <taxon>Eukaryota</taxon>
        <taxon>Sar</taxon>
        <taxon>Stramenopiles</taxon>
        <taxon>Ochrophyta</taxon>
        <taxon>Bacillariophyta</taxon>
        <taxon>Bacillariophyceae</taxon>
        <taxon>Bacillariophycidae</taxon>
        <taxon>Bacillariales</taxon>
        <taxon>Bacillariaceae</taxon>
        <taxon>Fragilariopsis</taxon>
    </lineage>
</organism>
<dbReference type="GO" id="GO:0005524">
    <property type="term" value="F:ATP binding"/>
    <property type="evidence" value="ECO:0007669"/>
    <property type="project" value="UniProtKB-KW"/>
</dbReference>
<evidence type="ECO:0000256" key="12">
    <source>
        <dbReference type="ARBA" id="ARBA00023242"/>
    </source>
</evidence>
<evidence type="ECO:0000256" key="4">
    <source>
        <dbReference type="ARBA" id="ARBA00010912"/>
    </source>
</evidence>
<dbReference type="SUPFAM" id="SSF55003">
    <property type="entry name" value="PAP/Archaeal CCA-adding enzyme, C-terminal domain"/>
    <property type="match status" value="1"/>
</dbReference>
<evidence type="ECO:0000256" key="3">
    <source>
        <dbReference type="ARBA" id="ARBA00004123"/>
    </source>
</evidence>
<feature type="domain" description="Poly(A) polymerase nucleotidyltransferase" evidence="16">
    <location>
        <begin position="28"/>
        <end position="232"/>
    </location>
</feature>
<accession>A0A1E7FXL4</accession>
<sequence length="433" mass="48464">MADNTLSVKIGGRLVSPALPVVDGQPSTKANELSFNTSLQAFVKGNIPLESTDGIQTRERVLSRMGVLCRDWIKSVCRKRGLPKDVVDAAGGQLFTAGSYRLGIHEPGADIDTLLVYPSIITRHDIFGTVSSADNEENNNNPPPPRDPDSLSERVRRHPDVTNFVPVETAAVPILTFDWEGVNIDLLFAKLNTASVPTDFDIDNDVILDGIDMTTSRTMNATRVTNLIAALVSGTKERYQTFLTVVRCVRKWAKARGLYSNKMGYWGGVNINIAVALCVQLYPNTCPASLLRKFFLVFKTWRWPKPMMLTKNYDAGYGMQIWTAGPQTNRQCAPMLTPAYPSMNSTLSVSRQTLQIMHEEFCRGHEIVDRLWKQHQNNKNSDPLDWTELFRPSDFFVSYPYYLSLCIVGPTQTDAQAWSGFVESRLKNLVSDM</sequence>
<evidence type="ECO:0000256" key="2">
    <source>
        <dbReference type="ARBA" id="ARBA00001946"/>
    </source>
</evidence>
<keyword evidence="6" id="KW-0507">mRNA processing</keyword>
<keyword evidence="7" id="KW-0808">Transferase</keyword>
<evidence type="ECO:0000313" key="18">
    <source>
        <dbReference type="Proteomes" id="UP000095751"/>
    </source>
</evidence>
<keyword evidence="11" id="KW-0460">Magnesium</keyword>
<evidence type="ECO:0000256" key="7">
    <source>
        <dbReference type="ARBA" id="ARBA00022679"/>
    </source>
</evidence>
<comment type="cofactor">
    <cofactor evidence="1">
        <name>Mn(2+)</name>
        <dbReference type="ChEBI" id="CHEBI:29035"/>
    </cofactor>
</comment>
<dbReference type="GO" id="GO:0006397">
    <property type="term" value="P:mRNA processing"/>
    <property type="evidence" value="ECO:0007669"/>
    <property type="project" value="UniProtKB-KW"/>
</dbReference>
<dbReference type="InterPro" id="IPR011068">
    <property type="entry name" value="NuclTrfase_I-like_C"/>
</dbReference>
<protein>
    <recommendedName>
        <fullName evidence="5">polynucleotide adenylyltransferase</fullName>
        <ecNumber evidence="5">2.7.7.19</ecNumber>
    </recommendedName>
</protein>
<evidence type="ECO:0000256" key="8">
    <source>
        <dbReference type="ARBA" id="ARBA00022723"/>
    </source>
</evidence>
<dbReference type="GO" id="GO:1990817">
    <property type="term" value="F:poly(A) RNA polymerase activity"/>
    <property type="evidence" value="ECO:0007669"/>
    <property type="project" value="UniProtKB-EC"/>
</dbReference>
<dbReference type="Pfam" id="PF04926">
    <property type="entry name" value="PAP_RNA-bind"/>
    <property type="match status" value="1"/>
</dbReference>
<feature type="region of interest" description="Disordered" evidence="13">
    <location>
        <begin position="131"/>
        <end position="153"/>
    </location>
</feature>
<proteinExistence type="inferred from homology"/>
<keyword evidence="9" id="KW-0547">Nucleotide-binding</keyword>
<dbReference type="InParanoid" id="A0A1E7FXL4"/>
<keyword evidence="12" id="KW-0539">Nucleus</keyword>
<evidence type="ECO:0000256" key="10">
    <source>
        <dbReference type="ARBA" id="ARBA00022840"/>
    </source>
</evidence>
<evidence type="ECO:0000256" key="13">
    <source>
        <dbReference type="SAM" id="MobiDB-lite"/>
    </source>
</evidence>
<comment type="similarity">
    <text evidence="4">Belongs to the poly(A) polymerase family.</text>
</comment>
<evidence type="ECO:0000256" key="11">
    <source>
        <dbReference type="ARBA" id="ARBA00022842"/>
    </source>
</evidence>
<dbReference type="Pfam" id="PF04928">
    <property type="entry name" value="PAP_central"/>
    <property type="match status" value="1"/>
</dbReference>